<gene>
    <name evidence="2" type="ORF">OS493_004223</name>
</gene>
<feature type="transmembrane region" description="Helical" evidence="1">
    <location>
        <begin position="233"/>
        <end position="253"/>
    </location>
</feature>
<keyword evidence="1" id="KW-0472">Membrane</keyword>
<sequence length="272" mass="30779">MIFVAKSTNLLDAKLLNNFIDCIQELYKIYQKGDWKTIRNIIPQEVRDLVRKIPTLGKNLSSIAKREELSFVSVYLLYRTFDLCDRVMNLDMDYKMYRNEFELLQKEIQPVLESIDNELLPLWEHLDGATLRKITQSLIKKLARKVYEDMKRSASGRRWAALYGVASTAVCVGSIFVGNVPGGIACAAGTALSGISLVSLTTTIKKLESLLHDMTILTNEIEECRTLLEQKPIYEGIAFGISGLTLFLSVVLWRLHQRNAQRAATGQQLCSN</sequence>
<proteinExistence type="predicted"/>
<keyword evidence="1" id="KW-1133">Transmembrane helix</keyword>
<keyword evidence="3" id="KW-1185">Reference proteome</keyword>
<reference evidence="2" key="1">
    <citation type="submission" date="2023-01" db="EMBL/GenBank/DDBJ databases">
        <title>Genome assembly of the deep-sea coral Lophelia pertusa.</title>
        <authorList>
            <person name="Herrera S."/>
            <person name="Cordes E."/>
        </authorList>
    </citation>
    <scope>NUCLEOTIDE SEQUENCE</scope>
    <source>
        <strain evidence="2">USNM1676648</strain>
        <tissue evidence="2">Polyp</tissue>
    </source>
</reference>
<dbReference type="AlphaFoldDB" id="A0A9W9ZSU0"/>
<name>A0A9W9ZSU0_9CNID</name>
<organism evidence="2 3">
    <name type="scientific">Desmophyllum pertusum</name>
    <dbReference type="NCBI Taxonomy" id="174260"/>
    <lineage>
        <taxon>Eukaryota</taxon>
        <taxon>Metazoa</taxon>
        <taxon>Cnidaria</taxon>
        <taxon>Anthozoa</taxon>
        <taxon>Hexacorallia</taxon>
        <taxon>Scleractinia</taxon>
        <taxon>Caryophylliina</taxon>
        <taxon>Caryophylliidae</taxon>
        <taxon>Desmophyllum</taxon>
    </lineage>
</organism>
<protein>
    <submittedName>
        <fullName evidence="2">Uncharacterized protein</fullName>
    </submittedName>
</protein>
<feature type="transmembrane region" description="Helical" evidence="1">
    <location>
        <begin position="159"/>
        <end position="176"/>
    </location>
</feature>
<dbReference type="EMBL" id="MU825874">
    <property type="protein sequence ID" value="KAJ7387247.1"/>
    <property type="molecule type" value="Genomic_DNA"/>
</dbReference>
<dbReference type="Proteomes" id="UP001163046">
    <property type="component" value="Unassembled WGS sequence"/>
</dbReference>
<evidence type="ECO:0000256" key="1">
    <source>
        <dbReference type="SAM" id="Phobius"/>
    </source>
</evidence>
<dbReference type="OrthoDB" id="5966093at2759"/>
<evidence type="ECO:0000313" key="2">
    <source>
        <dbReference type="EMBL" id="KAJ7387247.1"/>
    </source>
</evidence>
<accession>A0A9W9ZSU0</accession>
<comment type="caution">
    <text evidence="2">The sequence shown here is derived from an EMBL/GenBank/DDBJ whole genome shotgun (WGS) entry which is preliminary data.</text>
</comment>
<keyword evidence="1" id="KW-0812">Transmembrane</keyword>
<evidence type="ECO:0000313" key="3">
    <source>
        <dbReference type="Proteomes" id="UP001163046"/>
    </source>
</evidence>